<keyword evidence="1" id="KW-0732">Signal</keyword>
<keyword evidence="3" id="KW-1185">Reference proteome</keyword>
<dbReference type="OrthoDB" id="977243at2"/>
<sequence>MKTFRLSIIALLMLGAFSCKKDSTSASGNLTSDQAADMAASAFASNSGGVASMSDAIAVNAQGLASTGSQTVNSLGVNDHHQECGTTQTDSATYTGSNSSVSYDYFVKYAHTLNCNAENQPDNLVNALTYHGTFDGPRVSTTAEGTATATIAGLTQAAPNYVINGEYKRQGSFVSKVGNKATGNSNIDIVITNLTLAKPSRAIKSGTATVTVSGVAGKYTYNYTGTATFNGDGTATLVITGGATYNINLLTGGYTKQ</sequence>
<dbReference type="PROSITE" id="PS51257">
    <property type="entry name" value="PROKAR_LIPOPROTEIN"/>
    <property type="match status" value="1"/>
</dbReference>
<proteinExistence type="predicted"/>
<reference evidence="2 3" key="1">
    <citation type="journal article" date="2017" name="Curr. Microbiol.">
        <title>Mucilaginibacter ginsenosidivorans sp. nov., Isolated from Soil of Ginseng Field.</title>
        <authorList>
            <person name="Kim M.M."/>
            <person name="Siddiqi M.Z."/>
            <person name="Im W.T."/>
        </authorList>
    </citation>
    <scope>NUCLEOTIDE SEQUENCE [LARGE SCALE GENOMIC DNA]</scope>
    <source>
        <strain evidence="2 3">Gsoil 3017</strain>
    </source>
</reference>
<evidence type="ECO:0000256" key="1">
    <source>
        <dbReference type="SAM" id="SignalP"/>
    </source>
</evidence>
<gene>
    <name evidence="2" type="ORF">FRZ54_13765</name>
</gene>
<dbReference type="AlphaFoldDB" id="A0A5B8UXG2"/>
<feature type="chain" id="PRO_5023134184" description="Lipoprotein" evidence="1">
    <location>
        <begin position="22"/>
        <end position="257"/>
    </location>
</feature>
<protein>
    <recommendedName>
        <fullName evidence="4">Lipoprotein</fullName>
    </recommendedName>
</protein>
<dbReference type="RefSeq" id="WP_147032173.1">
    <property type="nucleotide sequence ID" value="NZ_CP042436.1"/>
</dbReference>
<name>A0A5B8UXG2_9SPHI</name>
<evidence type="ECO:0008006" key="4">
    <source>
        <dbReference type="Google" id="ProtNLM"/>
    </source>
</evidence>
<accession>A0A5B8UXG2</accession>
<dbReference type="KEGG" id="mgin:FRZ54_13765"/>
<organism evidence="2 3">
    <name type="scientific">Mucilaginibacter ginsenosidivorans</name>
    <dbReference type="NCBI Taxonomy" id="398053"/>
    <lineage>
        <taxon>Bacteria</taxon>
        <taxon>Pseudomonadati</taxon>
        <taxon>Bacteroidota</taxon>
        <taxon>Sphingobacteriia</taxon>
        <taxon>Sphingobacteriales</taxon>
        <taxon>Sphingobacteriaceae</taxon>
        <taxon>Mucilaginibacter</taxon>
    </lineage>
</organism>
<evidence type="ECO:0000313" key="2">
    <source>
        <dbReference type="EMBL" id="QEC63598.1"/>
    </source>
</evidence>
<feature type="signal peptide" evidence="1">
    <location>
        <begin position="1"/>
        <end position="21"/>
    </location>
</feature>
<dbReference type="Proteomes" id="UP000321479">
    <property type="component" value="Chromosome"/>
</dbReference>
<evidence type="ECO:0000313" key="3">
    <source>
        <dbReference type="Proteomes" id="UP000321479"/>
    </source>
</evidence>
<dbReference type="EMBL" id="CP042436">
    <property type="protein sequence ID" value="QEC63598.1"/>
    <property type="molecule type" value="Genomic_DNA"/>
</dbReference>